<reference evidence="3" key="1">
    <citation type="submission" date="2013-02" db="EMBL/GenBank/DDBJ databases">
        <authorList>
            <consortium name="The Broad Institute Genome Sequencing Platform"/>
            <person name="Cuomo C."/>
            <person name="Becnel J."/>
            <person name="Sanscrainte N."/>
            <person name="Walker B."/>
            <person name="Young S.K."/>
            <person name="Zeng Q."/>
            <person name="Gargeya S."/>
            <person name="Fitzgerald M."/>
            <person name="Haas B."/>
            <person name="Abouelleil A."/>
            <person name="Alvarado L."/>
            <person name="Arachchi H.M."/>
            <person name="Berlin A.M."/>
            <person name="Chapman S.B."/>
            <person name="Dewar J."/>
            <person name="Goldberg J."/>
            <person name="Griggs A."/>
            <person name="Gujja S."/>
            <person name="Hansen M."/>
            <person name="Howarth C."/>
            <person name="Imamovic A."/>
            <person name="Larimer J."/>
            <person name="McCowan C."/>
            <person name="Murphy C."/>
            <person name="Neiman D."/>
            <person name="Pearson M."/>
            <person name="Priest M."/>
            <person name="Roberts A."/>
            <person name="Saif S."/>
            <person name="Shea T."/>
            <person name="Sisk P."/>
            <person name="Sykes S."/>
            <person name="Wortman J."/>
            <person name="Nusbaum C."/>
            <person name="Birren B."/>
        </authorList>
    </citation>
    <scope>NUCLEOTIDE SEQUENCE [LARGE SCALE GENOMIC DNA]</scope>
    <source>
        <strain evidence="3">PRA339</strain>
    </source>
</reference>
<reference evidence="2 3" key="2">
    <citation type="submission" date="2014-03" db="EMBL/GenBank/DDBJ databases">
        <title>The Genome Sequence of Anncaliia algerae insect isolate PRA339.</title>
        <authorList>
            <consortium name="The Broad Institute Genome Sequencing Platform"/>
            <consortium name="The Broad Institute Genome Sequencing Center for Infectious Disease"/>
            <person name="Cuomo C."/>
            <person name="Becnel J."/>
            <person name="Sanscrainte N."/>
            <person name="Walker B."/>
            <person name="Young S.K."/>
            <person name="Zeng Q."/>
            <person name="Gargeya S."/>
            <person name="Fitzgerald M."/>
            <person name="Haas B."/>
            <person name="Abouelleil A."/>
            <person name="Alvarado L."/>
            <person name="Arachchi H.M."/>
            <person name="Berlin A.M."/>
            <person name="Chapman S.B."/>
            <person name="Dewar J."/>
            <person name="Goldberg J."/>
            <person name="Griggs A."/>
            <person name="Gujja S."/>
            <person name="Hansen M."/>
            <person name="Howarth C."/>
            <person name="Imamovic A."/>
            <person name="Larimer J."/>
            <person name="McCowan C."/>
            <person name="Murphy C."/>
            <person name="Neiman D."/>
            <person name="Pearson M."/>
            <person name="Priest M."/>
            <person name="Roberts A."/>
            <person name="Saif S."/>
            <person name="Shea T."/>
            <person name="Sisk P."/>
            <person name="Sykes S."/>
            <person name="Wortman J."/>
            <person name="Nusbaum C."/>
            <person name="Birren B."/>
        </authorList>
    </citation>
    <scope>NUCLEOTIDE SEQUENCE [LARGE SCALE GENOMIC DNA]</scope>
    <source>
        <strain evidence="2 3">PRA339</strain>
    </source>
</reference>
<name>A0A059F4N6_9MICR</name>
<evidence type="ECO:0000313" key="2">
    <source>
        <dbReference type="EMBL" id="KCZ82253.1"/>
    </source>
</evidence>
<accession>A0A059F4N6</accession>
<dbReference type="OrthoDB" id="2190892at2759"/>
<organism evidence="2 3">
    <name type="scientific">Anncaliia algerae PRA339</name>
    <dbReference type="NCBI Taxonomy" id="1288291"/>
    <lineage>
        <taxon>Eukaryota</taxon>
        <taxon>Fungi</taxon>
        <taxon>Fungi incertae sedis</taxon>
        <taxon>Microsporidia</taxon>
        <taxon>Tubulinosematoidea</taxon>
        <taxon>Tubulinosematidae</taxon>
        <taxon>Anncaliia</taxon>
    </lineage>
</organism>
<proteinExistence type="predicted"/>
<protein>
    <submittedName>
        <fullName evidence="2">Uncharacterized protein</fullName>
    </submittedName>
</protein>
<evidence type="ECO:0000313" key="3">
    <source>
        <dbReference type="Proteomes" id="UP000030655"/>
    </source>
</evidence>
<keyword evidence="1" id="KW-0175">Coiled coil</keyword>
<keyword evidence="3" id="KW-1185">Reference proteome</keyword>
<gene>
    <name evidence="2" type="ORF">H312_00276</name>
</gene>
<dbReference type="Proteomes" id="UP000030655">
    <property type="component" value="Unassembled WGS sequence"/>
</dbReference>
<sequence length="523" mass="62781">MDKSFSMHFNPISNAKTVNQYEEEIKVLQQENFKLKHENIELKKCQKSVADDTLCLLKDSEKSIKILQERLKKSQNEVNDISKSYKLKITSLEDENKRLLSCITNLNEEIKKLKNNSNKLEHSFIKEKNNKDDLIKELEAEKESLNRKIIEIEERFFLDKDELENNLHEKMKVLEKNIKEKETEVSNYKKYCSELREELERRENLITEKEEELSKVKEGYREESQLKDVYQNEIDYLKEKIENIERENRKLEERNDEVKDLLEESEHKLVSLRNRMKEKEEENSGIKKNFHFIKNQYHTNILRIMEELNNSNIKLELLANKCVKTNDIYTKKFKPYFRKIYNENKSLINEINLLKKEVGYLKEIRNLSPKNCDFLEVIGCKKEDSFDRIMDTFSKMYYEMVNKIKSMEREIGEITHFAENNKKLLHTRTLKLLDNFTKEFNLAKKDLEDCKKYLVKKNTEIKSIKKEKEELFLKNKFLERKKNELTISLDKLKNKTNETLIDLQNKNKLLSKLKNKVGTYFGE</sequence>
<evidence type="ECO:0000256" key="1">
    <source>
        <dbReference type="SAM" id="Coils"/>
    </source>
</evidence>
<dbReference type="AlphaFoldDB" id="A0A059F4N6"/>
<feature type="coiled-coil region" evidence="1">
    <location>
        <begin position="18"/>
        <end position="289"/>
    </location>
</feature>
<dbReference type="EMBL" id="KK365131">
    <property type="protein sequence ID" value="KCZ82253.1"/>
    <property type="molecule type" value="Genomic_DNA"/>
</dbReference>
<dbReference type="HOGENOM" id="CLU_520706_0_0_1"/>
<dbReference type="VEuPathDB" id="MicrosporidiaDB:H312_00276"/>
<feature type="coiled-coil region" evidence="1">
    <location>
        <begin position="461"/>
        <end position="498"/>
    </location>
</feature>
<dbReference type="STRING" id="1288291.A0A059F4N6"/>